<feature type="non-terminal residue" evidence="1">
    <location>
        <position position="69"/>
    </location>
</feature>
<sequence length="69" mass="7488">GTPRRTSRTRASTSTGKQEFRLVGMARLFRADVPGTRCFRAGLYHNAPDLFGAFTGHLLGNQAVLPSPV</sequence>
<evidence type="ECO:0000313" key="1">
    <source>
        <dbReference type="EMBL" id="CAA9285886.1"/>
    </source>
</evidence>
<reference evidence="1" key="1">
    <citation type="submission" date="2020-02" db="EMBL/GenBank/DDBJ databases">
        <authorList>
            <person name="Meier V. D."/>
        </authorList>
    </citation>
    <scope>NUCLEOTIDE SEQUENCE</scope>
    <source>
        <strain evidence="1">AVDCRST_MAG56</strain>
    </source>
</reference>
<protein>
    <submittedName>
        <fullName evidence="1">Uncharacterized protein</fullName>
    </submittedName>
</protein>
<feature type="non-terminal residue" evidence="1">
    <location>
        <position position="1"/>
    </location>
</feature>
<name>A0A6J4JRQ1_9SPHI</name>
<dbReference type="AlphaFoldDB" id="A0A6J4JRQ1"/>
<gene>
    <name evidence="1" type="ORF">AVDCRST_MAG56-4120</name>
</gene>
<dbReference type="EMBL" id="CADCTQ010000346">
    <property type="protein sequence ID" value="CAA9285886.1"/>
    <property type="molecule type" value="Genomic_DNA"/>
</dbReference>
<accession>A0A6J4JRQ1</accession>
<organism evidence="1">
    <name type="scientific">uncultured Cytophagales bacterium</name>
    <dbReference type="NCBI Taxonomy" id="158755"/>
    <lineage>
        <taxon>Bacteria</taxon>
        <taxon>Pseudomonadati</taxon>
        <taxon>Bacteroidota</taxon>
        <taxon>Sphingobacteriia</taxon>
        <taxon>Sphingobacteriales</taxon>
        <taxon>environmental samples</taxon>
    </lineage>
</organism>
<proteinExistence type="predicted"/>